<dbReference type="Gene3D" id="2.130.10.10">
    <property type="entry name" value="YVTN repeat-like/Quinoprotein amine dehydrogenase"/>
    <property type="match status" value="1"/>
</dbReference>
<dbReference type="GO" id="GO:0061630">
    <property type="term" value="F:ubiquitin protein ligase activity"/>
    <property type="evidence" value="ECO:0007669"/>
    <property type="project" value="InterPro"/>
</dbReference>
<dbReference type="Proteomes" id="UP000823749">
    <property type="component" value="Chromosome 6"/>
</dbReference>
<dbReference type="AlphaFoldDB" id="A0AAV6JYA9"/>
<feature type="region of interest" description="Disordered" evidence="1">
    <location>
        <begin position="43"/>
        <end position="88"/>
    </location>
</feature>
<gene>
    <name evidence="2" type="ORF">RHGRI_017597</name>
</gene>
<reference evidence="2 3" key="1">
    <citation type="submission" date="2020-08" db="EMBL/GenBank/DDBJ databases">
        <title>Plant Genome Project.</title>
        <authorList>
            <person name="Zhang R.-G."/>
        </authorList>
    </citation>
    <scope>NUCLEOTIDE SEQUENCE [LARGE SCALE GENOMIC DNA]</scope>
    <source>
        <strain evidence="2">WSP0</strain>
        <tissue evidence="2">Leaf</tissue>
    </source>
</reference>
<organism evidence="2 3">
    <name type="scientific">Rhododendron griersonianum</name>
    <dbReference type="NCBI Taxonomy" id="479676"/>
    <lineage>
        <taxon>Eukaryota</taxon>
        <taxon>Viridiplantae</taxon>
        <taxon>Streptophyta</taxon>
        <taxon>Embryophyta</taxon>
        <taxon>Tracheophyta</taxon>
        <taxon>Spermatophyta</taxon>
        <taxon>Magnoliopsida</taxon>
        <taxon>eudicotyledons</taxon>
        <taxon>Gunneridae</taxon>
        <taxon>Pentapetalae</taxon>
        <taxon>asterids</taxon>
        <taxon>Ericales</taxon>
        <taxon>Ericaceae</taxon>
        <taxon>Ericoideae</taxon>
        <taxon>Rhodoreae</taxon>
        <taxon>Rhododendron</taxon>
    </lineage>
</organism>
<feature type="compositionally biased region" description="Polar residues" evidence="1">
    <location>
        <begin position="43"/>
        <end position="58"/>
    </location>
</feature>
<evidence type="ECO:0000313" key="3">
    <source>
        <dbReference type="Proteomes" id="UP000823749"/>
    </source>
</evidence>
<proteinExistence type="predicted"/>
<protein>
    <submittedName>
        <fullName evidence="2">Uncharacterized protein</fullName>
    </submittedName>
</protein>
<dbReference type="PANTHER" id="PTHR44080:SF8">
    <property type="entry name" value="E3 UBIQUITIN-PROTEIN LIGASE COP1-LIKE"/>
    <property type="match status" value="1"/>
</dbReference>
<dbReference type="GO" id="GO:0043161">
    <property type="term" value="P:proteasome-mediated ubiquitin-dependent protein catabolic process"/>
    <property type="evidence" value="ECO:0007669"/>
    <property type="project" value="TreeGrafter"/>
</dbReference>
<dbReference type="PANTHER" id="PTHR44080">
    <property type="entry name" value="E3 UBIQUITIN-PROTEIN LIGASE COP1"/>
    <property type="match status" value="1"/>
</dbReference>
<keyword evidence="3" id="KW-1185">Reference proteome</keyword>
<dbReference type="EMBL" id="JACTNZ010000006">
    <property type="protein sequence ID" value="KAG5545169.1"/>
    <property type="molecule type" value="Genomic_DNA"/>
</dbReference>
<name>A0AAV6JYA9_9ERIC</name>
<evidence type="ECO:0000313" key="2">
    <source>
        <dbReference type="EMBL" id="KAG5545169.1"/>
    </source>
</evidence>
<comment type="caution">
    <text evidence="2">The sequence shown here is derived from an EMBL/GenBank/DDBJ whole genome shotgun (WGS) entry which is preliminary data.</text>
</comment>
<dbReference type="InterPro" id="IPR015943">
    <property type="entry name" value="WD40/YVTN_repeat-like_dom_sf"/>
</dbReference>
<dbReference type="InterPro" id="IPR042755">
    <property type="entry name" value="COP1"/>
</dbReference>
<sequence length="205" mass="23227">MDLYRAKERYTVKLRMLMNDPSATNAWPSLIDRRSCGTISGLPSVQGQCRMNPGNSQSRKADVNTLVSSHSNQRKDAHGGSNSQHVTQSGLALARKKRVLAQVIISQWFNDLQECYLQKRRHGARQSYKPEAKDVNAMNREGYHAGLEDFQSVVSTFTRYSIEFDRDDELFATAGVSWRIKVSEFASVSVGHLFWSKQHYLSPQA</sequence>
<accession>A0AAV6JYA9</accession>
<evidence type="ECO:0000256" key="1">
    <source>
        <dbReference type="SAM" id="MobiDB-lite"/>
    </source>
</evidence>